<dbReference type="Gene3D" id="2.60.120.260">
    <property type="entry name" value="Galactose-binding domain-like"/>
    <property type="match status" value="1"/>
</dbReference>
<evidence type="ECO:0000256" key="1">
    <source>
        <dbReference type="ARBA" id="ARBA00022729"/>
    </source>
</evidence>
<dbReference type="Gene3D" id="2.60.40.1180">
    <property type="entry name" value="Golgi alpha-mannosidase II"/>
    <property type="match status" value="1"/>
</dbReference>
<dbReference type="PROSITE" id="PS51175">
    <property type="entry name" value="CBM6"/>
    <property type="match status" value="1"/>
</dbReference>
<feature type="domain" description="CBM6" evidence="2">
    <location>
        <begin position="87"/>
        <end position="215"/>
    </location>
</feature>
<name>A0ABV7PG12_9BURK</name>
<dbReference type="Pfam" id="PF17189">
    <property type="entry name" value="Glyco_hydro_30C"/>
    <property type="match status" value="1"/>
</dbReference>
<reference evidence="4" key="1">
    <citation type="journal article" date="2019" name="Int. J. Syst. Evol. Microbiol.">
        <title>The Global Catalogue of Microorganisms (GCM) 10K type strain sequencing project: providing services to taxonomists for standard genome sequencing and annotation.</title>
        <authorList>
            <consortium name="The Broad Institute Genomics Platform"/>
            <consortium name="The Broad Institute Genome Sequencing Center for Infectious Disease"/>
            <person name="Wu L."/>
            <person name="Ma J."/>
        </authorList>
    </citation>
    <scope>NUCLEOTIDE SEQUENCE [LARGE SCALE GENOMIC DNA]</scope>
    <source>
        <strain evidence="4">CCM 7480</strain>
    </source>
</reference>
<dbReference type="CDD" id="cd04084">
    <property type="entry name" value="CBM6_xylanase-like"/>
    <property type="match status" value="1"/>
</dbReference>
<comment type="caution">
    <text evidence="3">The sequence shown here is derived from an EMBL/GenBank/DDBJ whole genome shotgun (WGS) entry which is preliminary data.</text>
</comment>
<dbReference type="InterPro" id="IPR006584">
    <property type="entry name" value="Cellulose-bd_IV"/>
</dbReference>
<accession>A0ABV7PG12</accession>
<sequence length="215" mass="23057">MLGHFSKYVLPGATRIYSTNPTGMVSVTFQNPDGSKALVAFNDTGADKNFKVVWGRQVLQYTLPPYSGGTFTWSGAQSETYPIPATTKVQSSSYDDVFALQTETTSDVDGGYNVGFSINDSYARYNNIDFGAGVGNVEARVSNNGNGRNGSTIEFHLDSPGGDLIATVDVPDTGGFQNWTTVTSPVVMPVTGIHNVYIVFKSNGSAGNVNWFKFS</sequence>
<keyword evidence="1" id="KW-0732">Signal</keyword>
<keyword evidence="4" id="KW-1185">Reference proteome</keyword>
<dbReference type="EMBL" id="JBHRVV010000001">
    <property type="protein sequence ID" value="MFC3458108.1"/>
    <property type="molecule type" value="Genomic_DNA"/>
</dbReference>
<evidence type="ECO:0000313" key="4">
    <source>
        <dbReference type="Proteomes" id="UP001595665"/>
    </source>
</evidence>
<dbReference type="InterPro" id="IPR005084">
    <property type="entry name" value="CBM6"/>
</dbReference>
<evidence type="ECO:0000313" key="3">
    <source>
        <dbReference type="EMBL" id="MFC3458108.1"/>
    </source>
</evidence>
<dbReference type="InterPro" id="IPR033452">
    <property type="entry name" value="GH30_C"/>
</dbReference>
<dbReference type="InterPro" id="IPR008979">
    <property type="entry name" value="Galactose-bd-like_sf"/>
</dbReference>
<evidence type="ECO:0000259" key="2">
    <source>
        <dbReference type="PROSITE" id="PS51175"/>
    </source>
</evidence>
<protein>
    <submittedName>
        <fullName evidence="3">Carbohydrate-binding protein</fullName>
    </submittedName>
</protein>
<dbReference type="InterPro" id="IPR013780">
    <property type="entry name" value="Glyco_hydro_b"/>
</dbReference>
<proteinExistence type="predicted"/>
<gene>
    <name evidence="3" type="ORF">ACFOPH_07600</name>
</gene>
<dbReference type="Pfam" id="PF03422">
    <property type="entry name" value="CBM_6"/>
    <property type="match status" value="1"/>
</dbReference>
<dbReference type="SUPFAM" id="SSF49785">
    <property type="entry name" value="Galactose-binding domain-like"/>
    <property type="match status" value="1"/>
</dbReference>
<dbReference type="RefSeq" id="WP_379737885.1">
    <property type="nucleotide sequence ID" value="NZ_JBHRVV010000001.1"/>
</dbReference>
<organism evidence="3 4">
    <name type="scientific">Massilia haematophila</name>
    <dbReference type="NCBI Taxonomy" id="457923"/>
    <lineage>
        <taxon>Bacteria</taxon>
        <taxon>Pseudomonadati</taxon>
        <taxon>Pseudomonadota</taxon>
        <taxon>Betaproteobacteria</taxon>
        <taxon>Burkholderiales</taxon>
        <taxon>Oxalobacteraceae</taxon>
        <taxon>Telluria group</taxon>
        <taxon>Massilia</taxon>
    </lineage>
</organism>
<dbReference type="Proteomes" id="UP001595665">
    <property type="component" value="Unassembled WGS sequence"/>
</dbReference>
<dbReference type="SMART" id="SM00606">
    <property type="entry name" value="CBD_IV"/>
    <property type="match status" value="1"/>
</dbReference>